<dbReference type="EMBL" id="AGNK02000101">
    <property type="status" value="NOT_ANNOTATED_CDS"/>
    <property type="molecule type" value="Genomic_DNA"/>
</dbReference>
<dbReference type="EnsemblPlants" id="KQL28542">
    <property type="protein sequence ID" value="KQL28542"/>
    <property type="gene ID" value="SETIT_020582mg"/>
</dbReference>
<dbReference type="Proteomes" id="UP000004995">
    <property type="component" value="Unassembled WGS sequence"/>
</dbReference>
<dbReference type="AlphaFoldDB" id="K3Z214"/>
<dbReference type="Gramene" id="KQL28542">
    <property type="protein sequence ID" value="KQL28542"/>
    <property type="gene ID" value="SETIT_020582mg"/>
</dbReference>
<dbReference type="HOGENOM" id="CLU_3406997_0_0_1"/>
<keyword evidence="2" id="KW-1185">Reference proteome</keyword>
<dbReference type="InParanoid" id="K3Z214"/>
<name>K3Z214_SETIT</name>
<reference evidence="1" key="2">
    <citation type="submission" date="2018-08" db="UniProtKB">
        <authorList>
            <consortium name="EnsemblPlants"/>
        </authorList>
    </citation>
    <scope>IDENTIFICATION</scope>
    <source>
        <strain evidence="1">Yugu1</strain>
    </source>
</reference>
<reference evidence="2" key="1">
    <citation type="journal article" date="2012" name="Nat. Biotechnol.">
        <title>Reference genome sequence of the model plant Setaria.</title>
        <authorList>
            <person name="Bennetzen J.L."/>
            <person name="Schmutz J."/>
            <person name="Wang H."/>
            <person name="Percifield R."/>
            <person name="Hawkins J."/>
            <person name="Pontaroli A.C."/>
            <person name="Estep M."/>
            <person name="Feng L."/>
            <person name="Vaughn J.N."/>
            <person name="Grimwood J."/>
            <person name="Jenkins J."/>
            <person name="Barry K."/>
            <person name="Lindquist E."/>
            <person name="Hellsten U."/>
            <person name="Deshpande S."/>
            <person name="Wang X."/>
            <person name="Wu X."/>
            <person name="Mitros T."/>
            <person name="Triplett J."/>
            <person name="Yang X."/>
            <person name="Ye C.Y."/>
            <person name="Mauro-Herrera M."/>
            <person name="Wang L."/>
            <person name="Li P."/>
            <person name="Sharma M."/>
            <person name="Sharma R."/>
            <person name="Ronald P.C."/>
            <person name="Panaud O."/>
            <person name="Kellogg E.A."/>
            <person name="Brutnell T.P."/>
            <person name="Doust A.N."/>
            <person name="Tuskan G.A."/>
            <person name="Rokhsar D."/>
            <person name="Devos K.M."/>
        </authorList>
    </citation>
    <scope>NUCLEOTIDE SEQUENCE [LARGE SCALE GENOMIC DNA]</scope>
    <source>
        <strain evidence="2">cv. Yugu1</strain>
    </source>
</reference>
<accession>K3Z214</accession>
<organism evidence="1 2">
    <name type="scientific">Setaria italica</name>
    <name type="common">Foxtail millet</name>
    <name type="synonym">Panicum italicum</name>
    <dbReference type="NCBI Taxonomy" id="4555"/>
    <lineage>
        <taxon>Eukaryota</taxon>
        <taxon>Viridiplantae</taxon>
        <taxon>Streptophyta</taxon>
        <taxon>Embryophyta</taxon>
        <taxon>Tracheophyta</taxon>
        <taxon>Spermatophyta</taxon>
        <taxon>Magnoliopsida</taxon>
        <taxon>Liliopsida</taxon>
        <taxon>Poales</taxon>
        <taxon>Poaceae</taxon>
        <taxon>PACMAD clade</taxon>
        <taxon>Panicoideae</taxon>
        <taxon>Panicodae</taxon>
        <taxon>Paniceae</taxon>
        <taxon>Cenchrinae</taxon>
        <taxon>Setaria</taxon>
    </lineage>
</organism>
<proteinExistence type="predicted"/>
<sequence length="30" mass="3372">MHGSKGVPIIKDSKLRRGGSKFYYSRANSM</sequence>
<evidence type="ECO:0000313" key="1">
    <source>
        <dbReference type="EnsemblPlants" id="KQL28542"/>
    </source>
</evidence>
<evidence type="ECO:0000313" key="2">
    <source>
        <dbReference type="Proteomes" id="UP000004995"/>
    </source>
</evidence>
<protein>
    <submittedName>
        <fullName evidence="1">Uncharacterized protein</fullName>
    </submittedName>
</protein>